<organism evidence="3 4">
    <name type="scientific">Robertmurraya siralis</name>
    <dbReference type="NCBI Taxonomy" id="77777"/>
    <lineage>
        <taxon>Bacteria</taxon>
        <taxon>Bacillati</taxon>
        <taxon>Bacillota</taxon>
        <taxon>Bacilli</taxon>
        <taxon>Bacillales</taxon>
        <taxon>Bacillaceae</taxon>
        <taxon>Robertmurraya</taxon>
    </lineage>
</organism>
<sequence>MKKKLLLTAISATLSVGILGACGVNNNRMNDDDGVNYSPVRYDRQDDTGVFDGNRRNNGVEPVRFRSNDNNRGIFNDVNNRTNNGVFDTNHNLNTDLIDNNRGADGIDPGTNGRRNVNAPSGTMRGGSR</sequence>
<feature type="chain" id="PRO_5038788989" description="Lipoprotein" evidence="2">
    <location>
        <begin position="21"/>
        <end position="129"/>
    </location>
</feature>
<evidence type="ECO:0000256" key="1">
    <source>
        <dbReference type="SAM" id="MobiDB-lite"/>
    </source>
</evidence>
<name>A0A920BSR9_9BACI</name>
<keyword evidence="2" id="KW-0732">Signal</keyword>
<protein>
    <recommendedName>
        <fullName evidence="5">Lipoprotein</fullName>
    </recommendedName>
</protein>
<accession>A0A920BSR9</accession>
<dbReference type="Proteomes" id="UP000682111">
    <property type="component" value="Unassembled WGS sequence"/>
</dbReference>
<proteinExistence type="predicted"/>
<feature type="signal peptide" evidence="2">
    <location>
        <begin position="1"/>
        <end position="20"/>
    </location>
</feature>
<dbReference type="OrthoDB" id="2939930at2"/>
<evidence type="ECO:0000313" key="4">
    <source>
        <dbReference type="Proteomes" id="UP000682111"/>
    </source>
</evidence>
<feature type="region of interest" description="Disordered" evidence="1">
    <location>
        <begin position="100"/>
        <end position="129"/>
    </location>
</feature>
<evidence type="ECO:0008006" key="5">
    <source>
        <dbReference type="Google" id="ProtNLM"/>
    </source>
</evidence>
<keyword evidence="4" id="KW-1185">Reference proteome</keyword>
<dbReference type="PROSITE" id="PS51257">
    <property type="entry name" value="PROKAR_LIPOPROTEIN"/>
    <property type="match status" value="1"/>
</dbReference>
<dbReference type="EMBL" id="BORC01000001">
    <property type="protein sequence ID" value="GIN60936.1"/>
    <property type="molecule type" value="Genomic_DNA"/>
</dbReference>
<dbReference type="RefSeq" id="WP_137743114.1">
    <property type="nucleotide sequence ID" value="NZ_BORC01000001.1"/>
</dbReference>
<gene>
    <name evidence="3" type="ORF">J27TS8_09290</name>
</gene>
<reference evidence="3" key="1">
    <citation type="submission" date="2021-03" db="EMBL/GenBank/DDBJ databases">
        <title>Antimicrobial resistance genes in bacteria isolated from Japanese honey, and their potential for conferring macrolide and lincosamide resistance in the American foulbrood pathogen Paenibacillus larvae.</title>
        <authorList>
            <person name="Okamoto M."/>
            <person name="Kumagai M."/>
            <person name="Kanamori H."/>
            <person name="Takamatsu D."/>
        </authorList>
    </citation>
    <scope>NUCLEOTIDE SEQUENCE</scope>
    <source>
        <strain evidence="3">J27TS8</strain>
    </source>
</reference>
<evidence type="ECO:0000256" key="2">
    <source>
        <dbReference type="SAM" id="SignalP"/>
    </source>
</evidence>
<feature type="region of interest" description="Disordered" evidence="1">
    <location>
        <begin position="44"/>
        <end position="65"/>
    </location>
</feature>
<dbReference type="AlphaFoldDB" id="A0A920BSR9"/>
<comment type="caution">
    <text evidence="3">The sequence shown here is derived from an EMBL/GenBank/DDBJ whole genome shotgun (WGS) entry which is preliminary data.</text>
</comment>
<evidence type="ECO:0000313" key="3">
    <source>
        <dbReference type="EMBL" id="GIN60936.1"/>
    </source>
</evidence>